<feature type="region of interest" description="Disordered" evidence="1">
    <location>
        <begin position="30"/>
        <end position="59"/>
    </location>
</feature>
<evidence type="ECO:0000313" key="2">
    <source>
        <dbReference type="EMBL" id="KAL0163441.1"/>
    </source>
</evidence>
<dbReference type="EMBL" id="JAMKFB020000021">
    <property type="protein sequence ID" value="KAL0163441.1"/>
    <property type="molecule type" value="Genomic_DNA"/>
</dbReference>
<evidence type="ECO:0000256" key="1">
    <source>
        <dbReference type="SAM" id="MobiDB-lite"/>
    </source>
</evidence>
<accession>A0ABD0NQM1</accession>
<organism evidence="2 3">
    <name type="scientific">Cirrhinus mrigala</name>
    <name type="common">Mrigala</name>
    <dbReference type="NCBI Taxonomy" id="683832"/>
    <lineage>
        <taxon>Eukaryota</taxon>
        <taxon>Metazoa</taxon>
        <taxon>Chordata</taxon>
        <taxon>Craniata</taxon>
        <taxon>Vertebrata</taxon>
        <taxon>Euteleostomi</taxon>
        <taxon>Actinopterygii</taxon>
        <taxon>Neopterygii</taxon>
        <taxon>Teleostei</taxon>
        <taxon>Ostariophysi</taxon>
        <taxon>Cypriniformes</taxon>
        <taxon>Cyprinidae</taxon>
        <taxon>Labeoninae</taxon>
        <taxon>Labeonini</taxon>
        <taxon>Cirrhinus</taxon>
    </lineage>
</organism>
<dbReference type="AlphaFoldDB" id="A0ABD0NQM1"/>
<comment type="caution">
    <text evidence="2">The sequence shown here is derived from an EMBL/GenBank/DDBJ whole genome shotgun (WGS) entry which is preliminary data.</text>
</comment>
<evidence type="ECO:0000313" key="3">
    <source>
        <dbReference type="Proteomes" id="UP001529510"/>
    </source>
</evidence>
<gene>
    <name evidence="2" type="ORF">M9458_042837</name>
</gene>
<dbReference type="Proteomes" id="UP001529510">
    <property type="component" value="Unassembled WGS sequence"/>
</dbReference>
<keyword evidence="3" id="KW-1185">Reference proteome</keyword>
<reference evidence="2 3" key="1">
    <citation type="submission" date="2024-05" db="EMBL/GenBank/DDBJ databases">
        <title>Genome sequencing and assembly of Indian major carp, Cirrhinus mrigala (Hamilton, 1822).</title>
        <authorList>
            <person name="Mohindra V."/>
            <person name="Chowdhury L.M."/>
            <person name="Lal K."/>
            <person name="Jena J.K."/>
        </authorList>
    </citation>
    <scope>NUCLEOTIDE SEQUENCE [LARGE SCALE GENOMIC DNA]</scope>
    <source>
        <strain evidence="2">CM1030</strain>
        <tissue evidence="2">Blood</tissue>
    </source>
</reference>
<feature type="non-terminal residue" evidence="2">
    <location>
        <position position="59"/>
    </location>
</feature>
<feature type="compositionally biased region" description="Basic and acidic residues" evidence="1">
    <location>
        <begin position="46"/>
        <end position="59"/>
    </location>
</feature>
<name>A0ABD0NQM1_CIRMR</name>
<proteinExistence type="predicted"/>
<protein>
    <submittedName>
        <fullName evidence="2">Uncharacterized protein</fullName>
    </submittedName>
</protein>
<sequence length="59" mass="6699">MPANANRAAIFHRVTGTFTRAHRSYRRLRSSYRGPRGTCGSSAGTSRERREEMLVTNDK</sequence>